<reference evidence="1 2" key="1">
    <citation type="submission" date="2017-01" db="EMBL/GenBank/DDBJ databases">
        <title>Whole-Genome Shotgun Sequencing of Two beta-Proteobacterial Species in Search of the Bulgecin Biosynthetic Cluster.</title>
        <authorList>
            <person name="Horsman M.E."/>
            <person name="Marous D.R."/>
            <person name="Li R."/>
            <person name="Oliver R.A."/>
            <person name="Byun B."/>
            <person name="Emrich S.J."/>
            <person name="Boggess B."/>
            <person name="Townsend C.A."/>
            <person name="Mobashery S."/>
        </authorList>
    </citation>
    <scope>NUCLEOTIDE SEQUENCE [LARGE SCALE GENOMIC DNA]</scope>
    <source>
        <strain evidence="1 2">ATCC 31433</strain>
    </source>
</reference>
<comment type="caution">
    <text evidence="1">The sequence shown here is derived from an EMBL/GenBank/DDBJ whole genome shotgun (WGS) entry which is preliminary data.</text>
</comment>
<dbReference type="Proteomes" id="UP000217994">
    <property type="component" value="Unassembled WGS sequence"/>
</dbReference>
<dbReference type="EMBL" id="MTZU01000067">
    <property type="protein sequence ID" value="PCE30231.1"/>
    <property type="molecule type" value="Genomic_DNA"/>
</dbReference>
<dbReference type="AlphaFoldDB" id="A0A2A4FA17"/>
<evidence type="ECO:0000313" key="2">
    <source>
        <dbReference type="Proteomes" id="UP000217994"/>
    </source>
</evidence>
<name>A0A2A4FA17_9BURK</name>
<sequence>MQRTVAYRGFEIHIDLLSTSADMFDVWFRIKGPIKPPGVAALGERIKIRGGPFSERWAYLVAEIAGQAAVDVILGPAE</sequence>
<protein>
    <submittedName>
        <fullName evidence="1">Uncharacterized protein</fullName>
    </submittedName>
</protein>
<dbReference type="GeneID" id="69006953"/>
<dbReference type="RefSeq" id="WP_026045370.1">
    <property type="nucleotide sequence ID" value="NZ_CP020740.1"/>
</dbReference>
<accession>A0A2A4FA17</accession>
<proteinExistence type="predicted"/>
<evidence type="ECO:0000313" key="1">
    <source>
        <dbReference type="EMBL" id="PCE30231.1"/>
    </source>
</evidence>
<organism evidence="1 2">
    <name type="scientific">Burkholderia ubonensis subsp. mesacidophila</name>
    <dbReference type="NCBI Taxonomy" id="265293"/>
    <lineage>
        <taxon>Bacteria</taxon>
        <taxon>Pseudomonadati</taxon>
        <taxon>Pseudomonadota</taxon>
        <taxon>Betaproteobacteria</taxon>
        <taxon>Burkholderiales</taxon>
        <taxon>Burkholderiaceae</taxon>
        <taxon>Burkholderia</taxon>
        <taxon>Burkholderia cepacia complex</taxon>
    </lineage>
</organism>
<gene>
    <name evidence="1" type="ORF">BZL54_21295</name>
</gene>